<dbReference type="EMBL" id="CAMPGE010024705">
    <property type="protein sequence ID" value="CAI2382526.1"/>
    <property type="molecule type" value="Genomic_DNA"/>
</dbReference>
<sequence length="584" mass="67760">METRCIYLLLSQSLNPKPLGEYRQEQDSHKQPKRVINRGSETAKSVYENATNRLGSNKPPEEFKVKISSNAVLESRQEKIKIHYKDSIQKKLLNLNRSTCSKRASEISADNKDSLRSDYVHFNPNKVGYLNPNIEKRKRASDRIKKADSNSPGQKKLQLDKLDTFQLTKGRYTPGNLKRRTRVLAYQPTDPKEQFFKSVKEKRKNFKFYQNKLLEKVHRVEYKIKDKNLSHSVLIGSQNWDPKVAYVDSSSHQSISKRLTRSKERSRQKFPLKNLNNSVQHIAKEVPNASEYLDRQLKRSFSAEGSRNILCQKKGCLEPFQNASTEPQKRKKRVVKLKKRRKRTKTRNIANPIDHRRNTFGSMTLQDLNYYERKYITKGASEKGPPSPSHYCKMAISRLIRTQWKKNKGYTSIFEKRDHYKKLNATASKLHPPARPPSTTPQIPNPLSLLGQASPFLTLLEINLWPSPPTPPNPQPRPSPKPPSRTNFLNSTVSTSLCSKPTKITKPMTNMTRLQSSVNKPRRNSRVLSEGKDTNYRRDDTDKYHFYEENREEKKSIADVDVYITPKQDVCYEKIKCSIMRLEI</sequence>
<proteinExistence type="predicted"/>
<dbReference type="Proteomes" id="UP001295684">
    <property type="component" value="Unassembled WGS sequence"/>
</dbReference>
<feature type="region of interest" description="Disordered" evidence="1">
    <location>
        <begin position="463"/>
        <end position="488"/>
    </location>
</feature>
<accession>A0AAD1XZQ1</accession>
<feature type="region of interest" description="Disordered" evidence="1">
    <location>
        <begin position="18"/>
        <end position="43"/>
    </location>
</feature>
<protein>
    <submittedName>
        <fullName evidence="2">Uncharacterized protein</fullName>
    </submittedName>
</protein>
<evidence type="ECO:0000256" key="1">
    <source>
        <dbReference type="SAM" id="MobiDB-lite"/>
    </source>
</evidence>
<comment type="caution">
    <text evidence="2">The sequence shown here is derived from an EMBL/GenBank/DDBJ whole genome shotgun (WGS) entry which is preliminary data.</text>
</comment>
<reference evidence="2" key="1">
    <citation type="submission" date="2023-07" db="EMBL/GenBank/DDBJ databases">
        <authorList>
            <consortium name="AG Swart"/>
            <person name="Singh M."/>
            <person name="Singh A."/>
            <person name="Seah K."/>
            <person name="Emmerich C."/>
        </authorList>
    </citation>
    <scope>NUCLEOTIDE SEQUENCE</scope>
    <source>
        <strain evidence="2">DP1</strain>
    </source>
</reference>
<gene>
    <name evidence="2" type="ORF">ECRASSUSDP1_LOCUS24001</name>
</gene>
<keyword evidence="3" id="KW-1185">Reference proteome</keyword>
<evidence type="ECO:0000313" key="3">
    <source>
        <dbReference type="Proteomes" id="UP001295684"/>
    </source>
</evidence>
<dbReference type="AlphaFoldDB" id="A0AAD1XZQ1"/>
<name>A0AAD1XZQ1_EUPCR</name>
<organism evidence="2 3">
    <name type="scientific">Euplotes crassus</name>
    <dbReference type="NCBI Taxonomy" id="5936"/>
    <lineage>
        <taxon>Eukaryota</taxon>
        <taxon>Sar</taxon>
        <taxon>Alveolata</taxon>
        <taxon>Ciliophora</taxon>
        <taxon>Intramacronucleata</taxon>
        <taxon>Spirotrichea</taxon>
        <taxon>Hypotrichia</taxon>
        <taxon>Euplotida</taxon>
        <taxon>Euplotidae</taxon>
        <taxon>Moneuplotes</taxon>
    </lineage>
</organism>
<feature type="compositionally biased region" description="Pro residues" evidence="1">
    <location>
        <begin position="466"/>
        <end position="483"/>
    </location>
</feature>
<evidence type="ECO:0000313" key="2">
    <source>
        <dbReference type="EMBL" id="CAI2382526.1"/>
    </source>
</evidence>
<feature type="compositionally biased region" description="Basic and acidic residues" evidence="1">
    <location>
        <begin position="20"/>
        <end position="30"/>
    </location>
</feature>